<dbReference type="EMBL" id="AP023359">
    <property type="protein sequence ID" value="BCJ66058.1"/>
    <property type="molecule type" value="Genomic_DNA"/>
</dbReference>
<feature type="chain" id="PRO_5039697199" evidence="4">
    <location>
        <begin position="34"/>
        <end position="213"/>
    </location>
</feature>
<proteinExistence type="inferred from homology"/>
<evidence type="ECO:0000256" key="1">
    <source>
        <dbReference type="ARBA" id="ARBA00005445"/>
    </source>
</evidence>
<evidence type="ECO:0000313" key="6">
    <source>
        <dbReference type="Proteomes" id="UP000680866"/>
    </source>
</evidence>
<feature type="region of interest" description="Disordered" evidence="3">
    <location>
        <begin position="108"/>
        <end position="131"/>
    </location>
</feature>
<dbReference type="KEGG" id="pry:Prubr_30790"/>
<keyword evidence="6" id="KW-1185">Reference proteome</keyword>
<feature type="region of interest" description="Disordered" evidence="3">
    <location>
        <begin position="183"/>
        <end position="213"/>
    </location>
</feature>
<dbReference type="AlphaFoldDB" id="A0A810N2X9"/>
<evidence type="ECO:0000256" key="3">
    <source>
        <dbReference type="SAM" id="MobiDB-lite"/>
    </source>
</evidence>
<reference evidence="5" key="1">
    <citation type="submission" date="2020-08" db="EMBL/GenBank/DDBJ databases">
        <title>Whole genome shotgun sequence of Polymorphospora rubra NBRC 101157.</title>
        <authorList>
            <person name="Komaki H."/>
            <person name="Tamura T."/>
        </authorList>
    </citation>
    <scope>NUCLEOTIDE SEQUENCE</scope>
    <source>
        <strain evidence="5">NBRC 101157</strain>
    </source>
</reference>
<sequence>MTVNAALRAPARRGLRRLALALSGALASGVVLAPPPAYAANGPVSLGAADRYAVLAGETVNNVGNSVIGGDLGVSPGETLAGFPPGVVNGERHPADESAEHAQRDLTSAYDDASNRVSTDPTGTELGGKTLAPGVYTSTDAVALTGTLTLDARGTRTRSSSSSWRRPWSPERTAGFRWSTRRVRCATSTGRSVRRPPSARTPSSSASSWRSTR</sequence>
<protein>
    <submittedName>
        <fullName evidence="5">Uncharacterized protein</fullName>
    </submittedName>
</protein>
<dbReference type="Pfam" id="PF11999">
    <property type="entry name" value="Ice_binding"/>
    <property type="match status" value="1"/>
</dbReference>
<feature type="signal peptide" evidence="4">
    <location>
        <begin position="1"/>
        <end position="33"/>
    </location>
</feature>
<comment type="similarity">
    <text evidence="1">Belongs to the ice-binding protein family.</text>
</comment>
<feature type="compositionally biased region" description="Low complexity" evidence="3">
    <location>
        <begin position="195"/>
        <end position="213"/>
    </location>
</feature>
<organism evidence="5 6">
    <name type="scientific">Polymorphospora rubra</name>
    <dbReference type="NCBI Taxonomy" id="338584"/>
    <lineage>
        <taxon>Bacteria</taxon>
        <taxon>Bacillati</taxon>
        <taxon>Actinomycetota</taxon>
        <taxon>Actinomycetes</taxon>
        <taxon>Micromonosporales</taxon>
        <taxon>Micromonosporaceae</taxon>
        <taxon>Polymorphospora</taxon>
    </lineage>
</organism>
<name>A0A810N2X9_9ACTN</name>
<evidence type="ECO:0000256" key="2">
    <source>
        <dbReference type="ARBA" id="ARBA00022729"/>
    </source>
</evidence>
<dbReference type="InterPro" id="IPR021884">
    <property type="entry name" value="Ice-bd_prot"/>
</dbReference>
<evidence type="ECO:0000256" key="4">
    <source>
        <dbReference type="SAM" id="SignalP"/>
    </source>
</evidence>
<gene>
    <name evidence="5" type="ORF">Prubr_30790</name>
</gene>
<accession>A0A810N2X9</accession>
<keyword evidence="2 4" id="KW-0732">Signal</keyword>
<dbReference type="Proteomes" id="UP000680866">
    <property type="component" value="Chromosome"/>
</dbReference>
<evidence type="ECO:0000313" key="5">
    <source>
        <dbReference type="EMBL" id="BCJ66058.1"/>
    </source>
</evidence>